<dbReference type="Gene3D" id="2.60.40.10">
    <property type="entry name" value="Immunoglobulins"/>
    <property type="match status" value="1"/>
</dbReference>
<evidence type="ECO:0000259" key="13">
    <source>
        <dbReference type="PROSITE" id="PS50835"/>
    </source>
</evidence>
<comment type="similarity">
    <text evidence="2">Belongs to the myelin P0 protein family.</text>
</comment>
<evidence type="ECO:0000256" key="8">
    <source>
        <dbReference type="ARBA" id="ARBA00023180"/>
    </source>
</evidence>
<dbReference type="AlphaFoldDB" id="A0ABD1K8B3"/>
<feature type="compositionally biased region" description="Acidic residues" evidence="10">
    <location>
        <begin position="221"/>
        <end position="260"/>
    </location>
</feature>
<dbReference type="SMART" id="SM00406">
    <property type="entry name" value="IGv"/>
    <property type="match status" value="1"/>
</dbReference>
<dbReference type="InterPro" id="IPR007110">
    <property type="entry name" value="Ig-like_dom"/>
</dbReference>
<dbReference type="InterPro" id="IPR016024">
    <property type="entry name" value="ARM-type_fold"/>
</dbReference>
<evidence type="ECO:0000256" key="3">
    <source>
        <dbReference type="ARBA" id="ARBA00022692"/>
    </source>
</evidence>
<dbReference type="EMBL" id="JBHFQA010000008">
    <property type="protein sequence ID" value="KAL2095342.1"/>
    <property type="molecule type" value="Genomic_DNA"/>
</dbReference>
<keyword evidence="7" id="KW-1015">Disulfide bond</keyword>
<protein>
    <recommendedName>
        <fullName evidence="13">Ig-like domain-containing protein</fullName>
    </recommendedName>
</protein>
<dbReference type="InterPro" id="IPR013106">
    <property type="entry name" value="Ig_V-set"/>
</dbReference>
<evidence type="ECO:0000256" key="7">
    <source>
        <dbReference type="ARBA" id="ARBA00023157"/>
    </source>
</evidence>
<organism evidence="14 15">
    <name type="scientific">Coilia grayii</name>
    <name type="common">Gray's grenadier anchovy</name>
    <dbReference type="NCBI Taxonomy" id="363190"/>
    <lineage>
        <taxon>Eukaryota</taxon>
        <taxon>Metazoa</taxon>
        <taxon>Chordata</taxon>
        <taxon>Craniata</taxon>
        <taxon>Vertebrata</taxon>
        <taxon>Euteleostomi</taxon>
        <taxon>Actinopterygii</taxon>
        <taxon>Neopterygii</taxon>
        <taxon>Teleostei</taxon>
        <taxon>Clupei</taxon>
        <taxon>Clupeiformes</taxon>
        <taxon>Clupeoidei</taxon>
        <taxon>Engraulidae</taxon>
        <taxon>Coilinae</taxon>
        <taxon>Coilia</taxon>
    </lineage>
</organism>
<evidence type="ECO:0000256" key="2">
    <source>
        <dbReference type="ARBA" id="ARBA00007180"/>
    </source>
</evidence>
<feature type="region of interest" description="Disordered" evidence="10">
    <location>
        <begin position="217"/>
        <end position="260"/>
    </location>
</feature>
<evidence type="ECO:0000256" key="10">
    <source>
        <dbReference type="SAM" id="MobiDB-lite"/>
    </source>
</evidence>
<keyword evidence="3 11" id="KW-0812">Transmembrane</keyword>
<keyword evidence="4 12" id="KW-0732">Signal</keyword>
<evidence type="ECO:0000256" key="12">
    <source>
        <dbReference type="SAM" id="SignalP"/>
    </source>
</evidence>
<dbReference type="InterPro" id="IPR000920">
    <property type="entry name" value="Myelin_P0-rel"/>
</dbReference>
<dbReference type="InterPro" id="IPR036179">
    <property type="entry name" value="Ig-like_dom_sf"/>
</dbReference>
<dbReference type="GO" id="GO:0016020">
    <property type="term" value="C:membrane"/>
    <property type="evidence" value="ECO:0007669"/>
    <property type="project" value="UniProtKB-SubCell"/>
</dbReference>
<name>A0ABD1K8B3_9TELE</name>
<dbReference type="PRINTS" id="PR00213">
    <property type="entry name" value="MYELINP0"/>
</dbReference>
<keyword evidence="6 11" id="KW-0472">Membrane</keyword>
<feature type="signal peptide" evidence="12">
    <location>
        <begin position="1"/>
        <end position="25"/>
    </location>
</feature>
<dbReference type="SUPFAM" id="SSF48371">
    <property type="entry name" value="ARM repeat"/>
    <property type="match status" value="1"/>
</dbReference>
<keyword evidence="9" id="KW-0393">Immunoglobulin domain</keyword>
<dbReference type="Proteomes" id="UP001591681">
    <property type="component" value="Unassembled WGS sequence"/>
</dbReference>
<reference evidence="14 15" key="1">
    <citation type="submission" date="2024-09" db="EMBL/GenBank/DDBJ databases">
        <title>A chromosome-level genome assembly of Gray's grenadier anchovy, Coilia grayii.</title>
        <authorList>
            <person name="Fu Z."/>
        </authorList>
    </citation>
    <scope>NUCLEOTIDE SEQUENCE [LARGE SCALE GENOMIC DNA]</scope>
    <source>
        <strain evidence="14">G4</strain>
        <tissue evidence="14">Muscle</tissue>
    </source>
</reference>
<evidence type="ECO:0000256" key="9">
    <source>
        <dbReference type="ARBA" id="ARBA00023319"/>
    </source>
</evidence>
<evidence type="ECO:0000313" key="14">
    <source>
        <dbReference type="EMBL" id="KAL2095342.1"/>
    </source>
</evidence>
<accession>A0ABD1K8B3</accession>
<feature type="chain" id="PRO_5044816749" description="Ig-like domain-containing protein" evidence="12">
    <location>
        <begin position="26"/>
        <end position="260"/>
    </location>
</feature>
<evidence type="ECO:0000256" key="11">
    <source>
        <dbReference type="SAM" id="Phobius"/>
    </source>
</evidence>
<evidence type="ECO:0000256" key="5">
    <source>
        <dbReference type="ARBA" id="ARBA00022989"/>
    </source>
</evidence>
<proteinExistence type="inferred from homology"/>
<dbReference type="FunFam" id="2.60.40.10:FF:000193">
    <property type="entry name" value="Myelin protein zero-like 1 like"/>
    <property type="match status" value="1"/>
</dbReference>
<comment type="caution">
    <text evidence="14">The sequence shown here is derived from an EMBL/GenBank/DDBJ whole genome shotgun (WGS) entry which is preliminary data.</text>
</comment>
<dbReference type="Pfam" id="PF07686">
    <property type="entry name" value="V-set"/>
    <property type="match status" value="1"/>
</dbReference>
<gene>
    <name evidence="14" type="ORF">ACEWY4_010061</name>
</gene>
<evidence type="ECO:0000313" key="15">
    <source>
        <dbReference type="Proteomes" id="UP001591681"/>
    </source>
</evidence>
<keyword evidence="15" id="KW-1185">Reference proteome</keyword>
<feature type="domain" description="Ig-like" evidence="13">
    <location>
        <begin position="18"/>
        <end position="142"/>
    </location>
</feature>
<sequence>MIRKWICLFGVLASIAAPGILQVQAIEVYAKAKEVEAVNGTNVKLQCTFKSTEPISEDSVIVSWNFKPLNNGPEEAVFHYQENPFPPTEGRFKGHAVWSGDIMGEDASISLNDVQFSFNGTYSCQVHNPPDFEGFAAEVILKVVLKASVSDIQILAASVGGAIAVIIVILIIFAVLRKRLRRNREPSVELREPEWKDPTVCKPEEAIHLMVVAKAVAAGSSDDDDDDEESDDDDDDEDDGEDEDDDDDDDDDDGDDDDDD</sequence>
<feature type="transmembrane region" description="Helical" evidence="11">
    <location>
        <begin position="154"/>
        <end position="176"/>
    </location>
</feature>
<evidence type="ECO:0000256" key="1">
    <source>
        <dbReference type="ARBA" id="ARBA00004479"/>
    </source>
</evidence>
<evidence type="ECO:0000256" key="4">
    <source>
        <dbReference type="ARBA" id="ARBA00022729"/>
    </source>
</evidence>
<keyword evidence="5 11" id="KW-1133">Transmembrane helix</keyword>
<keyword evidence="8" id="KW-0325">Glycoprotein</keyword>
<dbReference type="InterPro" id="IPR013783">
    <property type="entry name" value="Ig-like_fold"/>
</dbReference>
<dbReference type="PROSITE" id="PS50835">
    <property type="entry name" value="IG_LIKE"/>
    <property type="match status" value="1"/>
</dbReference>
<dbReference type="InterPro" id="IPR003599">
    <property type="entry name" value="Ig_sub"/>
</dbReference>
<dbReference type="PANTHER" id="PTHR13869:SF21">
    <property type="entry name" value="MYELIN PROTEIN ZERO-LIKE PROTEIN 2"/>
    <property type="match status" value="1"/>
</dbReference>
<dbReference type="PANTHER" id="PTHR13869">
    <property type="entry name" value="MYELIN P0 RELATED"/>
    <property type="match status" value="1"/>
</dbReference>
<dbReference type="SMART" id="SM00409">
    <property type="entry name" value="IG"/>
    <property type="match status" value="1"/>
</dbReference>
<evidence type="ECO:0000256" key="6">
    <source>
        <dbReference type="ARBA" id="ARBA00023136"/>
    </source>
</evidence>
<dbReference type="SUPFAM" id="SSF48726">
    <property type="entry name" value="Immunoglobulin"/>
    <property type="match status" value="1"/>
</dbReference>
<comment type="subcellular location">
    <subcellularLocation>
        <location evidence="1">Membrane</location>
        <topology evidence="1">Single-pass type I membrane protein</topology>
    </subcellularLocation>
</comment>